<dbReference type="AlphaFoldDB" id="A0A1F4U7Y5"/>
<comment type="caution">
    <text evidence="1">The sequence shown here is derived from an EMBL/GenBank/DDBJ whole genome shotgun (WGS) entry which is preliminary data.</text>
</comment>
<dbReference type="PANTHER" id="PTHR33531:SF7">
    <property type="entry name" value="HYPOTHETICAL MEMBRANE PROTEIN, CONSERVED"/>
    <property type="match status" value="1"/>
</dbReference>
<protein>
    <recommendedName>
        <fullName evidence="3">Rubrerythrin diiron-binding domain-containing protein</fullName>
    </recommendedName>
</protein>
<gene>
    <name evidence="1" type="ORF">A2438_02115</name>
</gene>
<dbReference type="GO" id="GO:0016491">
    <property type="term" value="F:oxidoreductase activity"/>
    <property type="evidence" value="ECO:0007669"/>
    <property type="project" value="InterPro"/>
</dbReference>
<evidence type="ECO:0008006" key="3">
    <source>
        <dbReference type="Google" id="ProtNLM"/>
    </source>
</evidence>
<sequence>MNDLLADAKLAIEMEKKGYAFYAQSAEKSKNGLLKSTLASLAERELVHIEKIKALYQSLTGEKPEGDWLKSVFVPPQKAELLKIILNKLKDRLNRQVETETDSEKIYETAKGLERDGFTFYEKIAKENEDPNVRKFFLGLAEEEKEHFSILDETLKYLNSPGEWFREKERWIVEG</sequence>
<organism evidence="1 2">
    <name type="scientific">candidate division WOR-1 bacterium RIFOXYC2_FULL_46_14</name>
    <dbReference type="NCBI Taxonomy" id="1802587"/>
    <lineage>
        <taxon>Bacteria</taxon>
        <taxon>Bacillati</taxon>
        <taxon>Saganbacteria</taxon>
    </lineage>
</organism>
<dbReference type="PANTHER" id="PTHR33531">
    <property type="entry name" value="RUBRERYTHRIN SUBFAMILY"/>
    <property type="match status" value="1"/>
</dbReference>
<dbReference type="InterPro" id="IPR009078">
    <property type="entry name" value="Ferritin-like_SF"/>
</dbReference>
<dbReference type="Gene3D" id="1.20.1260.10">
    <property type="match status" value="1"/>
</dbReference>
<dbReference type="SUPFAM" id="SSF47240">
    <property type="entry name" value="Ferritin-like"/>
    <property type="match status" value="1"/>
</dbReference>
<dbReference type="Proteomes" id="UP000179242">
    <property type="component" value="Unassembled WGS sequence"/>
</dbReference>
<dbReference type="CDD" id="cd01045">
    <property type="entry name" value="Ferritin_like_AB"/>
    <property type="match status" value="1"/>
</dbReference>
<accession>A0A1F4U7Y5</accession>
<evidence type="ECO:0000313" key="1">
    <source>
        <dbReference type="EMBL" id="OGC41054.1"/>
    </source>
</evidence>
<evidence type="ECO:0000313" key="2">
    <source>
        <dbReference type="Proteomes" id="UP000179242"/>
    </source>
</evidence>
<dbReference type="GO" id="GO:0046872">
    <property type="term" value="F:metal ion binding"/>
    <property type="evidence" value="ECO:0007669"/>
    <property type="project" value="InterPro"/>
</dbReference>
<reference evidence="1 2" key="1">
    <citation type="journal article" date="2016" name="Nat. Commun.">
        <title>Thousands of microbial genomes shed light on interconnected biogeochemical processes in an aquifer system.</title>
        <authorList>
            <person name="Anantharaman K."/>
            <person name="Brown C.T."/>
            <person name="Hug L.A."/>
            <person name="Sharon I."/>
            <person name="Castelle C.J."/>
            <person name="Probst A.J."/>
            <person name="Thomas B.C."/>
            <person name="Singh A."/>
            <person name="Wilkins M.J."/>
            <person name="Karaoz U."/>
            <person name="Brodie E.L."/>
            <person name="Williams K.H."/>
            <person name="Hubbard S.S."/>
            <person name="Banfield J.F."/>
        </authorList>
    </citation>
    <scope>NUCLEOTIDE SEQUENCE [LARGE SCALE GENOMIC DNA]</scope>
</reference>
<dbReference type="InterPro" id="IPR012347">
    <property type="entry name" value="Ferritin-like"/>
</dbReference>
<name>A0A1F4U7Y5_UNCSA</name>
<proteinExistence type="predicted"/>
<dbReference type="EMBL" id="MEUJ01000002">
    <property type="protein sequence ID" value="OGC41054.1"/>
    <property type="molecule type" value="Genomic_DNA"/>
</dbReference>
<dbReference type="Pfam" id="PF13668">
    <property type="entry name" value="Ferritin_2"/>
    <property type="match status" value="1"/>
</dbReference>